<gene>
    <name evidence="6 9" type="primary">smc</name>
    <name evidence="9" type="ORF">K4H28_07420</name>
</gene>
<evidence type="ECO:0000256" key="2">
    <source>
        <dbReference type="ARBA" id="ARBA00022741"/>
    </source>
</evidence>
<comment type="domain">
    <text evidence="6">Contains large globular domains required for ATP hydrolysis at each terminus and a third globular domain forming a flexible hinge near the middle of the molecule. These domains are separated by coiled-coil structures.</text>
</comment>
<dbReference type="CDD" id="cd03278">
    <property type="entry name" value="ABC_SMC_barmotin"/>
    <property type="match status" value="2"/>
</dbReference>
<feature type="coiled-coil region" evidence="6">
    <location>
        <begin position="286"/>
        <end position="327"/>
    </location>
</feature>
<name>A0ABX8ZDJ2_9NEIS</name>
<feature type="compositionally biased region" description="Low complexity" evidence="7">
    <location>
        <begin position="778"/>
        <end position="787"/>
    </location>
</feature>
<sequence>MRLTHIKLAGFKSFVDPTTIPVPGNLVAVCGPNGCGKSNVIDAVRWVLGESSAKQLRGESMQDVIFNGSTTRKSVSRAAVELVFDNHAGLAAGAWSSYAEISIKRVLTRQGDSSYFINNQAVRRRDITDLFLGTGVGKSGYAIIEQGMIGRIIEAKPEELRHFLEEAAGVSKYKERRRETEHRIADTRDNLSRVADIQLELQGQIDRLSSQAGVAQHYQALQNQIIEKEQLLTLQRKLDASKDAEAAKLNLLQAQTALDAALAGVRESEAQLEVLRETHFGASDALHAAQGELYAANAEVAKMEQTLLHLKQSRERLSSQINQCEQDGAKLVAAKAQIAADLDLSSAQLNDLSFALEEANLKVEEASLALPDQEQAMLAAEAVWQALRDRLNEASNQQKLLEQQMQFATRNRQSLSYRQAQLTAELQRLAPAAQENDLAEQIADAQYELAELELQYEDCSAQLLESKHSRETARQTQQQLQNELVQLDAREAALLDVLSEKENPEELQAWLRAEGLCDIPRLIDGICVEAGWELAVEAILGLRLQGFLASSPQSIPPSQVFIANGLSSIGGVPAKMPANSLLEKISQSSLELLQGLAGLLASVVCVDDVAQLLPMQAQLAEGLCLVTQQGHIATRHTVFFFAAQSNESGRLARQAELRNIQSQLALLRPRYATAQAELLEVESQHSSVQQRLQTIQDQLQHRKQTVQQLENRLLRQHDMAQQSALRHVAISAELAEIEQQNSEETILLEQLTLQLADLQQSASALQAEERSTRTARESMQQSQSLHSLQVREMERAAQAAAFALQSNEQKIRSLQQRQQENLGLLSQQSERMALLMQERESLVEPDFDDQFQAAIGTRAEKEQLLAAARDALNQFTQALREQETSKQAAEQGLDAQREAVNQMRLLEQEARLNLERFTAELLEMAVDEAGLLPLLGRSVKTLAADIARLNQQLTGLGSVNLAAMEELAASQERQGYLAAQAADLEQAMTTLASAIARIDKETRHLLQATYDTVNANLQELFPALFGGGHAELILTGDEILDAGMSIMAQPPGKKNATIHLLSGGEKALTALSLVFSLFKLNPAPFCLLDEVDAPLDDANTLRFCELVKKMAQYTQFLYISHNKLTMEMAQQLVGVTMQEQGVSRIVAVDIEQALKMREPESI</sequence>
<dbReference type="InterPro" id="IPR027417">
    <property type="entry name" value="P-loop_NTPase"/>
</dbReference>
<dbReference type="InterPro" id="IPR024704">
    <property type="entry name" value="SMC"/>
</dbReference>
<feature type="binding site" evidence="6">
    <location>
        <begin position="32"/>
        <end position="39"/>
    </location>
    <ligand>
        <name>ATP</name>
        <dbReference type="ChEBI" id="CHEBI:30616"/>
    </ligand>
</feature>
<comment type="subcellular location">
    <subcellularLocation>
        <location evidence="6">Cytoplasm</location>
    </subcellularLocation>
</comment>
<dbReference type="NCBIfam" id="TIGR02168">
    <property type="entry name" value="SMC_prok_B"/>
    <property type="match status" value="1"/>
</dbReference>
<comment type="subunit">
    <text evidence="6">Homodimer.</text>
</comment>
<dbReference type="InterPro" id="IPR011890">
    <property type="entry name" value="SMC_prok"/>
</dbReference>
<feature type="compositionally biased region" description="Basic and acidic residues" evidence="7">
    <location>
        <begin position="767"/>
        <end position="776"/>
    </location>
</feature>
<accession>A0ABX8ZDJ2</accession>
<evidence type="ECO:0000256" key="6">
    <source>
        <dbReference type="HAMAP-Rule" id="MF_01894"/>
    </source>
</evidence>
<evidence type="ECO:0000313" key="9">
    <source>
        <dbReference type="EMBL" id="QZA79215.1"/>
    </source>
</evidence>
<comment type="function">
    <text evidence="6">Required for chromosome condensation and partitioning.</text>
</comment>
<feature type="coiled-coil region" evidence="6">
    <location>
        <begin position="356"/>
        <end position="411"/>
    </location>
</feature>
<keyword evidence="5 6" id="KW-0238">DNA-binding</keyword>
<evidence type="ECO:0000256" key="1">
    <source>
        <dbReference type="ARBA" id="ARBA00022490"/>
    </source>
</evidence>
<comment type="similarity">
    <text evidence="6">Belongs to the SMC family.</text>
</comment>
<feature type="region of interest" description="Disordered" evidence="7">
    <location>
        <begin position="766"/>
        <end position="787"/>
    </location>
</feature>
<reference evidence="9 10" key="1">
    <citation type="submission" date="2021-08" db="EMBL/GenBank/DDBJ databases">
        <title>complete genome sequencing of Deefgea sp. D25.</title>
        <authorList>
            <person name="Bae J.-W."/>
            <person name="Gim D.-H."/>
        </authorList>
    </citation>
    <scope>NUCLEOTIDE SEQUENCE [LARGE SCALE GENOMIC DNA]</scope>
    <source>
        <strain evidence="9 10">D25</strain>
    </source>
</reference>
<feature type="domain" description="RecF/RecN/SMC N-terminal" evidence="8">
    <location>
        <begin position="3"/>
        <end position="1143"/>
    </location>
</feature>
<dbReference type="SUPFAM" id="SSF52540">
    <property type="entry name" value="P-loop containing nucleoside triphosphate hydrolases"/>
    <property type="match status" value="1"/>
</dbReference>
<keyword evidence="4 6" id="KW-0175">Coiled coil</keyword>
<evidence type="ECO:0000256" key="7">
    <source>
        <dbReference type="SAM" id="MobiDB-lite"/>
    </source>
</evidence>
<dbReference type="Proteomes" id="UP000825679">
    <property type="component" value="Chromosome"/>
</dbReference>
<keyword evidence="10" id="KW-1185">Reference proteome</keyword>
<dbReference type="Gene3D" id="3.40.50.300">
    <property type="entry name" value="P-loop containing nucleotide triphosphate hydrolases"/>
    <property type="match status" value="2"/>
</dbReference>
<evidence type="ECO:0000256" key="5">
    <source>
        <dbReference type="ARBA" id="ARBA00023125"/>
    </source>
</evidence>
<keyword evidence="2 6" id="KW-0547">Nucleotide-binding</keyword>
<keyword evidence="3 6" id="KW-0067">ATP-binding</keyword>
<dbReference type="RefSeq" id="WP_221007734.1">
    <property type="nucleotide sequence ID" value="NZ_CP081150.1"/>
</dbReference>
<protein>
    <recommendedName>
        <fullName evidence="6">Chromosome partition protein Smc</fullName>
    </recommendedName>
</protein>
<dbReference type="Pfam" id="PF02463">
    <property type="entry name" value="SMC_N"/>
    <property type="match status" value="1"/>
</dbReference>
<dbReference type="PIRSF" id="PIRSF005719">
    <property type="entry name" value="SMC"/>
    <property type="match status" value="1"/>
</dbReference>
<dbReference type="EMBL" id="CP081150">
    <property type="protein sequence ID" value="QZA79215.1"/>
    <property type="molecule type" value="Genomic_DNA"/>
</dbReference>
<dbReference type="InterPro" id="IPR003395">
    <property type="entry name" value="RecF/RecN/SMC_N"/>
</dbReference>
<feature type="coiled-coil region" evidence="6">
    <location>
        <begin position="858"/>
        <end position="899"/>
    </location>
</feature>
<evidence type="ECO:0000313" key="10">
    <source>
        <dbReference type="Proteomes" id="UP000825679"/>
    </source>
</evidence>
<dbReference type="PANTHER" id="PTHR43977">
    <property type="entry name" value="STRUCTURAL MAINTENANCE OF CHROMOSOMES PROTEIN 3"/>
    <property type="match status" value="1"/>
</dbReference>
<evidence type="ECO:0000256" key="4">
    <source>
        <dbReference type="ARBA" id="ARBA00023054"/>
    </source>
</evidence>
<evidence type="ECO:0000259" key="8">
    <source>
        <dbReference type="Pfam" id="PF02463"/>
    </source>
</evidence>
<proteinExistence type="inferred from homology"/>
<evidence type="ECO:0000256" key="3">
    <source>
        <dbReference type="ARBA" id="ARBA00022840"/>
    </source>
</evidence>
<feature type="coiled-coil region" evidence="6">
    <location>
        <begin position="435"/>
        <end position="490"/>
    </location>
</feature>
<dbReference type="HAMAP" id="MF_01894">
    <property type="entry name" value="Smc_prok"/>
    <property type="match status" value="1"/>
</dbReference>
<keyword evidence="1 6" id="KW-0963">Cytoplasm</keyword>
<organism evidence="9 10">
    <name type="scientific">Deefgea tanakiae</name>
    <dbReference type="NCBI Taxonomy" id="2865840"/>
    <lineage>
        <taxon>Bacteria</taxon>
        <taxon>Pseudomonadati</taxon>
        <taxon>Pseudomonadota</taxon>
        <taxon>Betaproteobacteria</taxon>
        <taxon>Neisseriales</taxon>
        <taxon>Chitinibacteraceae</taxon>
        <taxon>Deefgea</taxon>
    </lineage>
</organism>